<reference evidence="1" key="1">
    <citation type="journal article" date="2016" name="Sci. Rep.">
        <title>Evaluation of genetic diversity among strains of the human gut commensal Bifidobacterium adolescentis.</title>
        <authorList>
            <person name="Duranti S."/>
            <person name="Milani C."/>
            <person name="Lugli G.A."/>
            <person name="Mancabelli L."/>
            <person name="Turroni F."/>
            <person name="Ferrario C."/>
            <person name="Mangifesta M."/>
            <person name="Viappiani A."/>
            <person name="Sanchez B."/>
            <person name="Margolles A."/>
            <person name="van Sinderen D."/>
            <person name="Ventura M."/>
        </authorList>
    </citation>
    <scope>NUCLEOTIDE SEQUENCE</scope>
    <source>
        <strain evidence="1">703B</strain>
    </source>
</reference>
<organism evidence="1 2">
    <name type="scientific">Bifidobacterium adolescentis</name>
    <dbReference type="NCBI Taxonomy" id="1680"/>
    <lineage>
        <taxon>Bacteria</taxon>
        <taxon>Bacillati</taxon>
        <taxon>Actinomycetota</taxon>
        <taxon>Actinomycetes</taxon>
        <taxon>Bifidobacteriales</taxon>
        <taxon>Bifidobacteriaceae</taxon>
        <taxon>Bifidobacterium</taxon>
    </lineage>
</organism>
<dbReference type="AlphaFoldDB" id="A0AAF1A524"/>
<dbReference type="Proteomes" id="UP000193179">
    <property type="component" value="Chromosome"/>
</dbReference>
<sequence>MERIETINLKTETDALEAGHGITLYTFDEYGRLIHYAHIIASTPKEREDGYADYFLTIFKGGDDMRRFDPDDGNDYPNFESIIESIKTIWTNTPIWWERDGSVPGVDAGITYDELRGADMLANARKRLENEMRPRGIEPDGEQAVKDAETVRQAGLNAITPSFFELFEDYITEEDSQLAADGVELEARTAWMHEMYRAMLNTLKE</sequence>
<protein>
    <submittedName>
        <fullName evidence="1">Uncharacterized protein</fullName>
    </submittedName>
</protein>
<dbReference type="RefSeq" id="WP_085346331.1">
    <property type="nucleotide sequence ID" value="NZ_CP133648.1"/>
</dbReference>
<dbReference type="EMBL" id="CP133648">
    <property type="protein sequence ID" value="WNE84683.1"/>
    <property type="molecule type" value="Genomic_DNA"/>
</dbReference>
<proteinExistence type="predicted"/>
<accession>A0AAF1A524</accession>
<evidence type="ECO:0000313" key="2">
    <source>
        <dbReference type="Proteomes" id="UP000193179"/>
    </source>
</evidence>
<reference evidence="1" key="2">
    <citation type="submission" date="2023-09" db="EMBL/GenBank/DDBJ databases">
        <title>Ecological and genomic based identification of the Bifidobacterium adolescentis prototype of the healthy human gut microbiota.</title>
        <authorList>
            <person name="Lugli G.A."/>
            <person name="Argentini C."/>
            <person name="Tarracchini C."/>
            <person name="Fontana F."/>
            <person name="Alessandri G."/>
            <person name="Mancabelli L."/>
            <person name="Milani C."/>
            <person name="Turroni F."/>
            <person name="Ventura M."/>
        </authorList>
    </citation>
    <scope>NUCLEOTIDE SEQUENCE</scope>
    <source>
        <strain evidence="1">703B</strain>
    </source>
</reference>
<gene>
    <name evidence="1" type="ORF">B0703_06620</name>
</gene>
<name>A0AAF1A524_BIFAD</name>
<evidence type="ECO:0000313" key="1">
    <source>
        <dbReference type="EMBL" id="WNE84683.1"/>
    </source>
</evidence>